<evidence type="ECO:0000313" key="2">
    <source>
        <dbReference type="Proteomes" id="UP000710849"/>
    </source>
</evidence>
<sequence>MPFGWIFDEASPADQLKKAFTEDGDSSDSYGLGDVSRIHVKTMLVYNPLAPGVPVNGMFIATSVMLTLLISRGSLELASASPNERWRDILWLIELLAAEQLITTQLDLFREPRNAPGLIEGQQDWCLFPSGNNMITAIQNDSQELRFFLRISTQS</sequence>
<name>A0A9P5HY34_9HELO</name>
<evidence type="ECO:0000313" key="1">
    <source>
        <dbReference type="EMBL" id="KAF7926708.1"/>
    </source>
</evidence>
<accession>A0A9P5HY34</accession>
<proteinExistence type="predicted"/>
<gene>
    <name evidence="1" type="ORF">EAE97_010217</name>
</gene>
<keyword evidence="2" id="KW-1185">Reference proteome</keyword>
<reference evidence="1 2" key="1">
    <citation type="journal article" date="2020" name="Genome Biol. Evol.">
        <title>Comparative genomics of Sclerotiniaceae.</title>
        <authorList>
            <person name="Valero Jimenez C.A."/>
            <person name="Steentjes M."/>
            <person name="Scholten O.E."/>
            <person name="Van Kan J.A.L."/>
        </authorList>
    </citation>
    <scope>NUCLEOTIDE SEQUENCE [LARGE SCALE GENOMIC DNA]</scope>
    <source>
        <strain evidence="1 2">MUCL 94</strain>
    </source>
</reference>
<dbReference type="AlphaFoldDB" id="A0A9P5HY34"/>
<dbReference type="EMBL" id="RCSW01000026">
    <property type="protein sequence ID" value="KAF7926708.1"/>
    <property type="molecule type" value="Genomic_DNA"/>
</dbReference>
<organism evidence="1 2">
    <name type="scientific">Botrytis byssoidea</name>
    <dbReference type="NCBI Taxonomy" id="139641"/>
    <lineage>
        <taxon>Eukaryota</taxon>
        <taxon>Fungi</taxon>
        <taxon>Dikarya</taxon>
        <taxon>Ascomycota</taxon>
        <taxon>Pezizomycotina</taxon>
        <taxon>Leotiomycetes</taxon>
        <taxon>Helotiales</taxon>
        <taxon>Sclerotiniaceae</taxon>
        <taxon>Botrytis</taxon>
    </lineage>
</organism>
<dbReference type="Proteomes" id="UP000710849">
    <property type="component" value="Unassembled WGS sequence"/>
</dbReference>
<dbReference type="RefSeq" id="XP_038728442.1">
    <property type="nucleotide sequence ID" value="XM_038880732.1"/>
</dbReference>
<protein>
    <submittedName>
        <fullName evidence="1">Uncharacterized protein</fullName>
    </submittedName>
</protein>
<comment type="caution">
    <text evidence="1">The sequence shown here is derived from an EMBL/GenBank/DDBJ whole genome shotgun (WGS) entry which is preliminary data.</text>
</comment>
<dbReference type="GeneID" id="62153805"/>